<accession>A0A3B1C6S0</accession>
<dbReference type="Pfam" id="PF01979">
    <property type="entry name" value="Amidohydro_1"/>
    <property type="match status" value="1"/>
</dbReference>
<dbReference type="Gene3D" id="3.20.20.140">
    <property type="entry name" value="Metal-dependent hydrolases"/>
    <property type="match status" value="1"/>
</dbReference>
<keyword evidence="2" id="KW-0378">Hydrolase</keyword>
<proteinExistence type="predicted"/>
<evidence type="ECO:0000259" key="1">
    <source>
        <dbReference type="Pfam" id="PF01979"/>
    </source>
</evidence>
<feature type="non-terminal residue" evidence="2">
    <location>
        <position position="1"/>
    </location>
</feature>
<dbReference type="InterPro" id="IPR050138">
    <property type="entry name" value="DHOase/Allantoinase_Hydrolase"/>
</dbReference>
<dbReference type="GO" id="GO:0005737">
    <property type="term" value="C:cytoplasm"/>
    <property type="evidence" value="ECO:0007669"/>
    <property type="project" value="TreeGrafter"/>
</dbReference>
<gene>
    <name evidence="2" type="ORF">MNBD_NITROSPINAE01-715</name>
</gene>
<name>A0A3B1C6S0_9ZZZZ</name>
<dbReference type="GO" id="GO:0004151">
    <property type="term" value="F:dihydroorotase activity"/>
    <property type="evidence" value="ECO:0007669"/>
    <property type="project" value="UniProtKB-EC"/>
</dbReference>
<dbReference type="PANTHER" id="PTHR43668:SF2">
    <property type="entry name" value="ALLANTOINASE"/>
    <property type="match status" value="1"/>
</dbReference>
<feature type="domain" description="Amidohydrolase-related" evidence="1">
    <location>
        <begin position="6"/>
        <end position="84"/>
    </location>
</feature>
<organism evidence="2">
    <name type="scientific">hydrothermal vent metagenome</name>
    <dbReference type="NCBI Taxonomy" id="652676"/>
    <lineage>
        <taxon>unclassified sequences</taxon>
        <taxon>metagenomes</taxon>
        <taxon>ecological metagenomes</taxon>
    </lineage>
</organism>
<dbReference type="GO" id="GO:0004038">
    <property type="term" value="F:allantoinase activity"/>
    <property type="evidence" value="ECO:0007669"/>
    <property type="project" value="TreeGrafter"/>
</dbReference>
<sequence length="88" mass="9648">ALVHEKVLTATRLIETLTSAPAKILGIERGSLSQGSVADVTIIDPDTEWVIDPEKFRSKGKNSPFGGWKVKGRADVTVVKGKVVYEWR</sequence>
<dbReference type="InterPro" id="IPR006680">
    <property type="entry name" value="Amidohydro-rel"/>
</dbReference>
<dbReference type="GO" id="GO:0006145">
    <property type="term" value="P:purine nucleobase catabolic process"/>
    <property type="evidence" value="ECO:0007669"/>
    <property type="project" value="TreeGrafter"/>
</dbReference>
<dbReference type="PANTHER" id="PTHR43668">
    <property type="entry name" value="ALLANTOINASE"/>
    <property type="match status" value="1"/>
</dbReference>
<evidence type="ECO:0000313" key="2">
    <source>
        <dbReference type="EMBL" id="VAX23792.1"/>
    </source>
</evidence>
<reference evidence="2" key="1">
    <citation type="submission" date="2018-06" db="EMBL/GenBank/DDBJ databases">
        <authorList>
            <person name="Zhirakovskaya E."/>
        </authorList>
    </citation>
    <scope>NUCLEOTIDE SEQUENCE</scope>
</reference>
<dbReference type="SUPFAM" id="SSF51338">
    <property type="entry name" value="Composite domain of metallo-dependent hydrolases"/>
    <property type="match status" value="1"/>
</dbReference>
<dbReference type="InterPro" id="IPR011059">
    <property type="entry name" value="Metal-dep_hydrolase_composite"/>
</dbReference>
<dbReference type="EC" id="3.5.2.3" evidence="2"/>
<dbReference type="AlphaFoldDB" id="A0A3B1C6S0"/>
<dbReference type="EMBL" id="UOGC01000154">
    <property type="protein sequence ID" value="VAX23792.1"/>
    <property type="molecule type" value="Genomic_DNA"/>
</dbReference>
<protein>
    <submittedName>
        <fullName evidence="2">Dihydroorotase</fullName>
        <ecNumber evidence="2">3.5.2.3</ecNumber>
    </submittedName>
</protein>